<keyword evidence="6 19" id="KW-0812">Transmembrane</keyword>
<evidence type="ECO:0000313" key="21">
    <source>
        <dbReference type="Proteomes" id="UP000095395"/>
    </source>
</evidence>
<evidence type="ECO:0000256" key="14">
    <source>
        <dbReference type="ARBA" id="ARBA00023264"/>
    </source>
</evidence>
<keyword evidence="14" id="KW-1208">Phospholipid metabolism</keyword>
<feature type="binding site" evidence="17">
    <location>
        <position position="72"/>
    </location>
    <ligand>
        <name>ATP</name>
        <dbReference type="ChEBI" id="CHEBI:30616"/>
    </ligand>
</feature>
<evidence type="ECO:0000313" key="20">
    <source>
        <dbReference type="EMBL" id="CUN87489.1"/>
    </source>
</evidence>
<comment type="similarity">
    <text evidence="2">Belongs to the bacterial diacylglycerol kinase family.</text>
</comment>
<evidence type="ECO:0000256" key="3">
    <source>
        <dbReference type="ARBA" id="ARBA00022475"/>
    </source>
</evidence>
<evidence type="ECO:0000256" key="13">
    <source>
        <dbReference type="ARBA" id="ARBA00023209"/>
    </source>
</evidence>
<keyword evidence="12 19" id="KW-0472">Membrane</keyword>
<accession>A0A174AHX3</accession>
<dbReference type="GO" id="GO:0005886">
    <property type="term" value="C:plasma membrane"/>
    <property type="evidence" value="ECO:0007669"/>
    <property type="project" value="UniProtKB-SubCell"/>
</dbReference>
<evidence type="ECO:0000256" key="4">
    <source>
        <dbReference type="ARBA" id="ARBA00022516"/>
    </source>
</evidence>
<keyword evidence="10 19" id="KW-1133">Transmembrane helix</keyword>
<evidence type="ECO:0000256" key="9">
    <source>
        <dbReference type="ARBA" id="ARBA00022840"/>
    </source>
</evidence>
<comment type="subcellular location">
    <subcellularLocation>
        <location evidence="1">Cell membrane</location>
        <topology evidence="1">Multi-pass membrane protein</topology>
    </subcellularLocation>
</comment>
<evidence type="ECO:0000256" key="2">
    <source>
        <dbReference type="ARBA" id="ARBA00005967"/>
    </source>
</evidence>
<evidence type="ECO:0000256" key="1">
    <source>
        <dbReference type="ARBA" id="ARBA00004651"/>
    </source>
</evidence>
<keyword evidence="7 17" id="KW-0547">Nucleotide-binding</keyword>
<keyword evidence="11" id="KW-0443">Lipid metabolism</keyword>
<dbReference type="Proteomes" id="UP000095395">
    <property type="component" value="Unassembled WGS sequence"/>
</dbReference>
<dbReference type="GO" id="GO:0008654">
    <property type="term" value="P:phospholipid biosynthetic process"/>
    <property type="evidence" value="ECO:0007669"/>
    <property type="project" value="UniProtKB-KW"/>
</dbReference>
<keyword evidence="4" id="KW-0444">Lipid biosynthesis</keyword>
<dbReference type="AlphaFoldDB" id="A0A174AHX3"/>
<evidence type="ECO:0000256" key="16">
    <source>
        <dbReference type="PIRSR" id="PIRSR600829-2"/>
    </source>
</evidence>
<dbReference type="RefSeq" id="WP_055301966.1">
    <property type="nucleotide sequence ID" value="NZ_CYYR01000009.1"/>
</dbReference>
<dbReference type="Gene3D" id="1.10.287.3610">
    <property type="match status" value="1"/>
</dbReference>
<dbReference type="InterPro" id="IPR036945">
    <property type="entry name" value="DAGK_sf"/>
</dbReference>
<evidence type="ECO:0000256" key="18">
    <source>
        <dbReference type="PIRSR" id="PIRSR600829-4"/>
    </source>
</evidence>
<feature type="binding site" evidence="18">
    <location>
        <position position="72"/>
    </location>
    <ligand>
        <name>a divalent metal cation</name>
        <dbReference type="ChEBI" id="CHEBI:60240"/>
    </ligand>
</feature>
<dbReference type="InterPro" id="IPR000829">
    <property type="entry name" value="DAGK"/>
</dbReference>
<evidence type="ECO:0000256" key="5">
    <source>
        <dbReference type="ARBA" id="ARBA00022679"/>
    </source>
</evidence>
<feature type="binding site" evidence="17">
    <location>
        <position position="24"/>
    </location>
    <ligand>
        <name>ATP</name>
        <dbReference type="ChEBI" id="CHEBI:30616"/>
    </ligand>
</feature>
<dbReference type="EC" id="2.7.1.66" evidence="20"/>
<feature type="binding site" evidence="17">
    <location>
        <begin position="90"/>
        <end position="91"/>
    </location>
    <ligand>
        <name>ATP</name>
        <dbReference type="ChEBI" id="CHEBI:30616"/>
    </ligand>
</feature>
<protein>
    <submittedName>
        <fullName evidence="20">Undecaprenol kinase</fullName>
        <ecNumber evidence="20">2.7.1.66</ecNumber>
    </submittedName>
</protein>
<dbReference type="PANTHER" id="PTHR34299">
    <property type="entry name" value="DIACYLGLYCEROL KINASE"/>
    <property type="match status" value="1"/>
</dbReference>
<keyword evidence="9 17" id="KW-0067">ATP-binding</keyword>
<dbReference type="GO" id="GO:0046872">
    <property type="term" value="F:metal ion binding"/>
    <property type="evidence" value="ECO:0007669"/>
    <property type="project" value="UniProtKB-KW"/>
</dbReference>
<proteinExistence type="inferred from homology"/>
<keyword evidence="18" id="KW-0460">Magnesium</keyword>
<feature type="transmembrane region" description="Helical" evidence="19">
    <location>
        <begin position="27"/>
        <end position="45"/>
    </location>
</feature>
<keyword evidence="18" id="KW-0479">Metal-binding</keyword>
<keyword evidence="3" id="KW-1003">Cell membrane</keyword>
<feature type="binding site" evidence="18">
    <location>
        <position position="24"/>
    </location>
    <ligand>
        <name>a divalent metal cation</name>
        <dbReference type="ChEBI" id="CHEBI:60240"/>
    </ligand>
</feature>
<evidence type="ECO:0000256" key="12">
    <source>
        <dbReference type="ARBA" id="ARBA00023136"/>
    </source>
</evidence>
<keyword evidence="5 20" id="KW-0808">Transferase</keyword>
<dbReference type="Pfam" id="PF01219">
    <property type="entry name" value="DAGK_prokar"/>
    <property type="match status" value="1"/>
</dbReference>
<evidence type="ECO:0000256" key="10">
    <source>
        <dbReference type="ARBA" id="ARBA00022989"/>
    </source>
</evidence>
<reference evidence="20 21" key="1">
    <citation type="submission" date="2015-09" db="EMBL/GenBank/DDBJ databases">
        <authorList>
            <consortium name="Pathogen Informatics"/>
        </authorList>
    </citation>
    <scope>NUCLEOTIDE SEQUENCE [LARGE SCALE GENOMIC DNA]</scope>
    <source>
        <strain evidence="20 21">2789STDY5608835</strain>
    </source>
</reference>
<feature type="binding site" evidence="16">
    <location>
        <position position="94"/>
    </location>
    <ligand>
        <name>substrate</name>
    </ligand>
</feature>
<evidence type="ECO:0000256" key="8">
    <source>
        <dbReference type="ARBA" id="ARBA00022777"/>
    </source>
</evidence>
<evidence type="ECO:0000256" key="17">
    <source>
        <dbReference type="PIRSR" id="PIRSR600829-3"/>
    </source>
</evidence>
<feature type="transmembrane region" description="Helical" evidence="19">
    <location>
        <begin position="51"/>
        <end position="71"/>
    </location>
</feature>
<evidence type="ECO:0000256" key="6">
    <source>
        <dbReference type="ARBA" id="ARBA00022692"/>
    </source>
</evidence>
<evidence type="ECO:0000256" key="19">
    <source>
        <dbReference type="SAM" id="Phobius"/>
    </source>
</evidence>
<evidence type="ECO:0000256" key="11">
    <source>
        <dbReference type="ARBA" id="ARBA00023098"/>
    </source>
</evidence>
<keyword evidence="8 20" id="KW-0418">Kinase</keyword>
<keyword evidence="13" id="KW-0594">Phospholipid biosynthesis</keyword>
<gene>
    <name evidence="20" type="primary">dgkA</name>
    <name evidence="20" type="ORF">ERS852392_01584</name>
</gene>
<name>A0A174AHX3_9FIRM</name>
<evidence type="ECO:0000256" key="7">
    <source>
        <dbReference type="ARBA" id="ARBA00022741"/>
    </source>
</evidence>
<feature type="binding site" evidence="16">
    <location>
        <position position="65"/>
    </location>
    <ligand>
        <name>substrate</name>
    </ligand>
</feature>
<feature type="active site" description="Proton acceptor" evidence="15">
    <location>
        <position position="65"/>
    </location>
</feature>
<evidence type="ECO:0000256" key="15">
    <source>
        <dbReference type="PIRSR" id="PIRSR600829-1"/>
    </source>
</evidence>
<dbReference type="CDD" id="cd14263">
    <property type="entry name" value="DAGK_IM_like"/>
    <property type="match status" value="1"/>
</dbReference>
<feature type="transmembrane region" description="Helical" evidence="19">
    <location>
        <begin position="92"/>
        <end position="113"/>
    </location>
</feature>
<dbReference type="EMBL" id="CYYR01000009">
    <property type="protein sequence ID" value="CUN87489.1"/>
    <property type="molecule type" value="Genomic_DNA"/>
</dbReference>
<dbReference type="GO" id="GO:0005524">
    <property type="term" value="F:ATP binding"/>
    <property type="evidence" value="ECO:0007669"/>
    <property type="project" value="UniProtKB-KW"/>
</dbReference>
<comment type="cofactor">
    <cofactor evidence="18">
        <name>Mg(2+)</name>
        <dbReference type="ChEBI" id="CHEBI:18420"/>
    </cofactor>
    <text evidence="18">Mn(2+), Zn(2+), Cd(2+) and Co(2+) support activity to lesser extents.</text>
</comment>
<sequence>MKNITFLDSIRCAVKGMKYAFKTEKNFKYYFFIALFFLILNILLKSTKLDYILYIIVTSGVLMAELANTAIEHVANAISGKYNEEIRLAKDIGSGIVLMQGFAFFIVEGIVFITKFV</sequence>
<organism evidence="20 21">
    <name type="scientific">Roseburia inulinivorans</name>
    <dbReference type="NCBI Taxonomy" id="360807"/>
    <lineage>
        <taxon>Bacteria</taxon>
        <taxon>Bacillati</taxon>
        <taxon>Bacillota</taxon>
        <taxon>Clostridia</taxon>
        <taxon>Lachnospirales</taxon>
        <taxon>Lachnospiraceae</taxon>
        <taxon>Roseburia</taxon>
    </lineage>
</organism>
<dbReference type="GO" id="GO:0036433">
    <property type="term" value="F:di-trans, poly-cis-undecaprenol kinase activity"/>
    <property type="evidence" value="ECO:0007669"/>
    <property type="project" value="UniProtKB-EC"/>
</dbReference>
<dbReference type="PANTHER" id="PTHR34299:SF1">
    <property type="entry name" value="DIACYLGLYCEROL KINASE"/>
    <property type="match status" value="1"/>
</dbReference>